<dbReference type="PANTHER" id="PTHR45691">
    <property type="entry name" value="PROTEIN DIAPHANOUS"/>
    <property type="match status" value="1"/>
</dbReference>
<organism evidence="1 2">
    <name type="scientific">Champsocephalus esox</name>
    <name type="common">pike icefish</name>
    <dbReference type="NCBI Taxonomy" id="159716"/>
    <lineage>
        <taxon>Eukaryota</taxon>
        <taxon>Metazoa</taxon>
        <taxon>Chordata</taxon>
        <taxon>Craniata</taxon>
        <taxon>Vertebrata</taxon>
        <taxon>Euteleostomi</taxon>
        <taxon>Actinopterygii</taxon>
        <taxon>Neopterygii</taxon>
        <taxon>Teleostei</taxon>
        <taxon>Neoteleostei</taxon>
        <taxon>Acanthomorphata</taxon>
        <taxon>Eupercaria</taxon>
        <taxon>Perciformes</taxon>
        <taxon>Notothenioidei</taxon>
        <taxon>Channichthyidae</taxon>
        <taxon>Champsocephalus</taxon>
    </lineage>
</organism>
<comment type="caution">
    <text evidence="1">The sequence shown here is derived from an EMBL/GenBank/DDBJ whole genome shotgun (WGS) entry which is preliminary data.</text>
</comment>
<proteinExistence type="predicted"/>
<dbReference type="InterPro" id="IPR051412">
    <property type="entry name" value="Formin_Homology_Diaphanous_sf"/>
</dbReference>
<accession>A0AAN8GZL8</accession>
<gene>
    <name evidence="1" type="ORF">CesoFtcFv8_009923</name>
</gene>
<evidence type="ECO:0000313" key="1">
    <source>
        <dbReference type="EMBL" id="KAK5896798.1"/>
    </source>
</evidence>
<dbReference type="GO" id="GO:0030041">
    <property type="term" value="P:actin filament polymerization"/>
    <property type="evidence" value="ECO:0007669"/>
    <property type="project" value="TreeGrafter"/>
</dbReference>
<dbReference type="PANTHER" id="PTHR45691:SF3">
    <property type="entry name" value="PROTEIN DIAPHANOUS HOMOLOG 2"/>
    <property type="match status" value="1"/>
</dbReference>
<dbReference type="EMBL" id="JAULUE010002053">
    <property type="protein sequence ID" value="KAK5896798.1"/>
    <property type="molecule type" value="Genomic_DNA"/>
</dbReference>
<sequence length="85" mass="9405">MKRVNWTKIVPQEMAENCFWIKVKEEKFENPDLFAQLSQCFSSQSKVQLANSAPGKTGGFCEGSSGSFLVPASCFSDTQAGYVTR</sequence>
<protein>
    <submittedName>
        <fullName evidence="1">Uncharacterized protein</fullName>
    </submittedName>
</protein>
<reference evidence="1 2" key="1">
    <citation type="journal article" date="2023" name="Mol. Biol. Evol.">
        <title>Genomics of Secondarily Temperate Adaptation in the Only Non-Antarctic Icefish.</title>
        <authorList>
            <person name="Rivera-Colon A.G."/>
            <person name="Rayamajhi N."/>
            <person name="Minhas B.F."/>
            <person name="Madrigal G."/>
            <person name="Bilyk K.T."/>
            <person name="Yoon V."/>
            <person name="Hune M."/>
            <person name="Gregory S."/>
            <person name="Cheng C.H.C."/>
            <person name="Catchen J.M."/>
        </authorList>
    </citation>
    <scope>NUCLEOTIDE SEQUENCE [LARGE SCALE GENOMIC DNA]</scope>
    <source>
        <strain evidence="1">JC2023a</strain>
    </source>
</reference>
<dbReference type="Proteomes" id="UP001335648">
    <property type="component" value="Unassembled WGS sequence"/>
</dbReference>
<dbReference type="AlphaFoldDB" id="A0AAN8GZL8"/>
<keyword evidence="2" id="KW-1185">Reference proteome</keyword>
<name>A0AAN8GZL8_9TELE</name>
<dbReference type="Gene3D" id="6.10.30.30">
    <property type="match status" value="1"/>
</dbReference>
<dbReference type="GO" id="GO:0005884">
    <property type="term" value="C:actin filament"/>
    <property type="evidence" value="ECO:0007669"/>
    <property type="project" value="TreeGrafter"/>
</dbReference>
<evidence type="ECO:0000313" key="2">
    <source>
        <dbReference type="Proteomes" id="UP001335648"/>
    </source>
</evidence>